<sequence>MPPSPLENQLAFLREIDRLKTVVRQSPLLDRSRKENSAEHSWHLAMYALILTEYASGAVDMNRVMRMLLLHDIVEIDVGDFPIHGGSSGELQAALEQKAAERLFGLLPPPQRDELLGLWQEFERAETDDARFAKALDRFQPLLINIYTGGGTWTESGVSLEQVLARYGPAIKRGAPRLWEECEGWVRRHFQLRMDTGGDIG</sequence>
<reference evidence="4" key="1">
    <citation type="submission" date="2022-09" db="EMBL/GenBank/DDBJ databases">
        <title>Intensive care unit water sources are persistently colonized with multi-drug resistant bacteria and are the site of extensive horizontal gene transfer of antibiotic resistance genes.</title>
        <authorList>
            <person name="Diorio-Toth L."/>
        </authorList>
    </citation>
    <scope>NUCLEOTIDE SEQUENCE</scope>
    <source>
        <strain evidence="4">GD03843</strain>
    </source>
</reference>
<name>A0AA42IT95_9BURK</name>
<dbReference type="RefSeq" id="WP_279993548.1">
    <property type="nucleotide sequence ID" value="NZ_JAOCDZ010000001.1"/>
</dbReference>
<dbReference type="GO" id="GO:0046872">
    <property type="term" value="F:metal ion binding"/>
    <property type="evidence" value="ECO:0007669"/>
    <property type="project" value="UniProtKB-KW"/>
</dbReference>
<comment type="caution">
    <text evidence="4">The sequence shown here is derived from an EMBL/GenBank/DDBJ whole genome shotgun (WGS) entry which is preliminary data.</text>
</comment>
<gene>
    <name evidence="4" type="ORF">N5D93_01420</name>
</gene>
<dbReference type="EMBL" id="JAOCDZ010000001">
    <property type="protein sequence ID" value="MDH0734447.1"/>
    <property type="molecule type" value="Genomic_DNA"/>
</dbReference>
<dbReference type="Gene3D" id="1.10.3210.10">
    <property type="entry name" value="Hypothetical protein af1432"/>
    <property type="match status" value="1"/>
</dbReference>
<keyword evidence="1" id="KW-0479">Metal-binding</keyword>
<organism evidence="4 5">
    <name type="scientific">Achromobacter spanius</name>
    <dbReference type="NCBI Taxonomy" id="217203"/>
    <lineage>
        <taxon>Bacteria</taxon>
        <taxon>Pseudomonadati</taxon>
        <taxon>Pseudomonadota</taxon>
        <taxon>Betaproteobacteria</taxon>
        <taxon>Burkholderiales</taxon>
        <taxon>Alcaligenaceae</taxon>
        <taxon>Achromobacter</taxon>
    </lineage>
</organism>
<dbReference type="InterPro" id="IPR006674">
    <property type="entry name" value="HD_domain"/>
</dbReference>
<dbReference type="PANTHER" id="PTHR11845:SF13">
    <property type="entry name" value="5'-DEOXYNUCLEOTIDASE HDDC2"/>
    <property type="match status" value="1"/>
</dbReference>
<dbReference type="SUPFAM" id="SSF109604">
    <property type="entry name" value="HD-domain/PDEase-like"/>
    <property type="match status" value="1"/>
</dbReference>
<dbReference type="Proteomes" id="UP001161094">
    <property type="component" value="Unassembled WGS sequence"/>
</dbReference>
<keyword evidence="2" id="KW-0378">Hydrolase</keyword>
<feature type="domain" description="HD" evidence="3">
    <location>
        <begin position="16"/>
        <end position="179"/>
    </location>
</feature>
<dbReference type="GO" id="GO:0005737">
    <property type="term" value="C:cytoplasm"/>
    <property type="evidence" value="ECO:0007669"/>
    <property type="project" value="TreeGrafter"/>
</dbReference>
<evidence type="ECO:0000256" key="1">
    <source>
        <dbReference type="ARBA" id="ARBA00022723"/>
    </source>
</evidence>
<protein>
    <submittedName>
        <fullName evidence="4">HD domain-containing protein</fullName>
    </submittedName>
</protein>
<dbReference type="GO" id="GO:0002953">
    <property type="term" value="F:5'-deoxynucleotidase activity"/>
    <property type="evidence" value="ECO:0007669"/>
    <property type="project" value="InterPro"/>
</dbReference>
<dbReference type="AlphaFoldDB" id="A0AA42IT95"/>
<dbReference type="Pfam" id="PF13023">
    <property type="entry name" value="HD_3"/>
    <property type="match status" value="1"/>
</dbReference>
<evidence type="ECO:0000259" key="3">
    <source>
        <dbReference type="Pfam" id="PF13023"/>
    </source>
</evidence>
<dbReference type="InterPro" id="IPR039356">
    <property type="entry name" value="YfbR/HDDC2"/>
</dbReference>
<evidence type="ECO:0000313" key="5">
    <source>
        <dbReference type="Proteomes" id="UP001161094"/>
    </source>
</evidence>
<evidence type="ECO:0000256" key="2">
    <source>
        <dbReference type="ARBA" id="ARBA00022801"/>
    </source>
</evidence>
<accession>A0AA42IT95</accession>
<proteinExistence type="predicted"/>
<dbReference type="PANTHER" id="PTHR11845">
    <property type="entry name" value="5'-DEOXYNUCLEOTIDASE HDDC2"/>
    <property type="match status" value="1"/>
</dbReference>
<evidence type="ECO:0000313" key="4">
    <source>
        <dbReference type="EMBL" id="MDH0734447.1"/>
    </source>
</evidence>